<comment type="caution">
    <text evidence="1">The sequence shown here is derived from an EMBL/GenBank/DDBJ whole genome shotgun (WGS) entry which is preliminary data.</text>
</comment>
<accession>A0ABY3NGK6</accession>
<protein>
    <submittedName>
        <fullName evidence="1">Uncharacterized protein</fullName>
    </submittedName>
</protein>
<evidence type="ECO:0000313" key="2">
    <source>
        <dbReference type="Proteomes" id="UP000324513"/>
    </source>
</evidence>
<reference evidence="1 2" key="1">
    <citation type="submission" date="2019-07" db="EMBL/GenBank/DDBJ databases">
        <title>Genomic Encyclopedia of Archaeal and Bacterial Type Strains, Phase II (KMG-II): from individual species to whole genera.</title>
        <authorList>
            <person name="Goeker M."/>
        </authorList>
    </citation>
    <scope>NUCLEOTIDE SEQUENCE [LARGE SCALE GENOMIC DNA]</scope>
    <source>
        <strain evidence="1 2">DSM 14571</strain>
    </source>
</reference>
<sequence length="120" mass="14462">MGIDLERDLFIKLPYHLSSRIDRSVYNRRKRNLFAYRKDKTISEILNSMQGWDYNLNGKITINKLCEATGKNKKTIQTYYKDLRAEISVKKYNNLEVLKKIIERNPLLRDLDDLFRYDLR</sequence>
<gene>
    <name evidence="1" type="ORF">LX74_01690</name>
</gene>
<dbReference type="RefSeq" id="WP_065080886.1">
    <property type="nucleotide sequence ID" value="NZ_LSGQ01000001.1"/>
</dbReference>
<name>A0ABY3NGK6_ELIMR</name>
<proteinExistence type="predicted"/>
<dbReference type="EMBL" id="VNHK01000005">
    <property type="protein sequence ID" value="TYO92033.1"/>
    <property type="molecule type" value="Genomic_DNA"/>
</dbReference>
<evidence type="ECO:0000313" key="1">
    <source>
        <dbReference type="EMBL" id="TYO92033.1"/>
    </source>
</evidence>
<keyword evidence="2" id="KW-1185">Reference proteome</keyword>
<dbReference type="Proteomes" id="UP000324513">
    <property type="component" value="Unassembled WGS sequence"/>
</dbReference>
<organism evidence="1 2">
    <name type="scientific">Elizabethkingia miricola</name>
    <name type="common">Chryseobacterium miricola</name>
    <dbReference type="NCBI Taxonomy" id="172045"/>
    <lineage>
        <taxon>Bacteria</taxon>
        <taxon>Pseudomonadati</taxon>
        <taxon>Bacteroidota</taxon>
        <taxon>Flavobacteriia</taxon>
        <taxon>Flavobacteriales</taxon>
        <taxon>Weeksellaceae</taxon>
        <taxon>Elizabethkingia</taxon>
    </lineage>
</organism>